<dbReference type="EMBL" id="JAIQCV010000007">
    <property type="protein sequence ID" value="KAH1082654.1"/>
    <property type="molecule type" value="Genomic_DNA"/>
</dbReference>
<evidence type="ECO:0000313" key="2">
    <source>
        <dbReference type="Proteomes" id="UP000828251"/>
    </source>
</evidence>
<keyword evidence="2" id="KW-1185">Reference proteome</keyword>
<comment type="caution">
    <text evidence="1">The sequence shown here is derived from an EMBL/GenBank/DDBJ whole genome shotgun (WGS) entry which is preliminary data.</text>
</comment>
<accession>A0A9D3VIH8</accession>
<name>A0A9D3VIH8_9ROSI</name>
<reference evidence="1 2" key="1">
    <citation type="journal article" date="2021" name="Plant Biotechnol. J.">
        <title>Multi-omics assisted identification of the key and species-specific regulatory components of drought-tolerant mechanisms in Gossypium stocksii.</title>
        <authorList>
            <person name="Yu D."/>
            <person name="Ke L."/>
            <person name="Zhang D."/>
            <person name="Wu Y."/>
            <person name="Sun Y."/>
            <person name="Mei J."/>
            <person name="Sun J."/>
            <person name="Sun Y."/>
        </authorList>
    </citation>
    <scope>NUCLEOTIDE SEQUENCE [LARGE SCALE GENOMIC DNA]</scope>
    <source>
        <strain evidence="2">cv. E1</strain>
        <tissue evidence="1">Leaf</tissue>
    </source>
</reference>
<protein>
    <submittedName>
        <fullName evidence="1">Uncharacterized protein</fullName>
    </submittedName>
</protein>
<dbReference type="AlphaFoldDB" id="A0A9D3VIH8"/>
<organism evidence="1 2">
    <name type="scientific">Gossypium stocksii</name>
    <dbReference type="NCBI Taxonomy" id="47602"/>
    <lineage>
        <taxon>Eukaryota</taxon>
        <taxon>Viridiplantae</taxon>
        <taxon>Streptophyta</taxon>
        <taxon>Embryophyta</taxon>
        <taxon>Tracheophyta</taxon>
        <taxon>Spermatophyta</taxon>
        <taxon>Magnoliopsida</taxon>
        <taxon>eudicotyledons</taxon>
        <taxon>Gunneridae</taxon>
        <taxon>Pentapetalae</taxon>
        <taxon>rosids</taxon>
        <taxon>malvids</taxon>
        <taxon>Malvales</taxon>
        <taxon>Malvaceae</taxon>
        <taxon>Malvoideae</taxon>
        <taxon>Gossypium</taxon>
    </lineage>
</organism>
<gene>
    <name evidence="1" type="ORF">J1N35_022415</name>
</gene>
<dbReference type="OrthoDB" id="1001900at2759"/>
<sequence>MPTTTYRSFMFGAPIGSPIVMPSVYETQYSYTLTLVVSQTPPRSLFYQVGQSSQPPIPRMEDTQ</sequence>
<dbReference type="Proteomes" id="UP000828251">
    <property type="component" value="Unassembled WGS sequence"/>
</dbReference>
<evidence type="ECO:0000313" key="1">
    <source>
        <dbReference type="EMBL" id="KAH1082654.1"/>
    </source>
</evidence>
<proteinExistence type="predicted"/>